<keyword evidence="5" id="KW-0460">Magnesium</keyword>
<organism evidence="8 9">
    <name type="scientific">Stackebrandtia nassauensis (strain DSM 44728 / CIP 108903 / NRRL B-16338 / NBRC 102104 / LLR-40K-21)</name>
    <dbReference type="NCBI Taxonomy" id="446470"/>
    <lineage>
        <taxon>Bacteria</taxon>
        <taxon>Bacillati</taxon>
        <taxon>Actinomycetota</taxon>
        <taxon>Actinomycetes</taxon>
        <taxon>Glycomycetales</taxon>
        <taxon>Glycomycetaceae</taxon>
        <taxon>Stackebrandtia</taxon>
    </lineage>
</organism>
<feature type="domain" description="Nudix hydrolase" evidence="7">
    <location>
        <begin position="31"/>
        <end position="174"/>
    </location>
</feature>
<dbReference type="CDD" id="cd18870">
    <property type="entry name" value="NUDIX_AcylCoAdiphos_Nudt19"/>
    <property type="match status" value="1"/>
</dbReference>
<dbReference type="AlphaFoldDB" id="D3Q1I7"/>
<dbReference type="Pfam" id="PF00293">
    <property type="entry name" value="NUDIX"/>
    <property type="match status" value="1"/>
</dbReference>
<evidence type="ECO:0000256" key="1">
    <source>
        <dbReference type="ARBA" id="ARBA00001936"/>
    </source>
</evidence>
<dbReference type="InterPro" id="IPR000086">
    <property type="entry name" value="NUDIX_hydrolase_dom"/>
</dbReference>
<reference evidence="8 9" key="1">
    <citation type="journal article" date="2009" name="Stand. Genomic Sci.">
        <title>Complete genome sequence of Stackebrandtia nassauensis type strain (LLR-40K-21).</title>
        <authorList>
            <person name="Munk C."/>
            <person name="Lapidus A."/>
            <person name="Copeland A."/>
            <person name="Jando M."/>
            <person name="Mayilraj S."/>
            <person name="Glavina Del Rio T."/>
            <person name="Nolan M."/>
            <person name="Chen F."/>
            <person name="Lucas S."/>
            <person name="Tice H."/>
            <person name="Cheng J.F."/>
            <person name="Han C."/>
            <person name="Detter J.C."/>
            <person name="Bruce D."/>
            <person name="Goodwin L."/>
            <person name="Chain P."/>
            <person name="Pitluck S."/>
            <person name="Goker M."/>
            <person name="Ovchinikova G."/>
            <person name="Pati A."/>
            <person name="Ivanova N."/>
            <person name="Mavromatis K."/>
            <person name="Chen A."/>
            <person name="Palaniappan K."/>
            <person name="Land M."/>
            <person name="Hauser L."/>
            <person name="Chang Y.J."/>
            <person name="Jeffries C.D."/>
            <person name="Bristow J."/>
            <person name="Eisen J.A."/>
            <person name="Markowitz V."/>
            <person name="Hugenholtz P."/>
            <person name="Kyrpides N.C."/>
            <person name="Klenk H.P."/>
        </authorList>
    </citation>
    <scope>NUCLEOTIDE SEQUENCE [LARGE SCALE GENOMIC DNA]</scope>
    <source>
        <strain evidence="9">DSM 44728 / CIP 108903 / NRRL B-16338 / NBRC 102104 / LLR-40K-21</strain>
    </source>
</reference>
<dbReference type="eggNOG" id="COG0494">
    <property type="taxonomic scope" value="Bacteria"/>
</dbReference>
<keyword evidence="4 8" id="KW-0378">Hydrolase</keyword>
<sequence length="215" mass="23568">MTEDDGIVRTLPNALAAHARHFYNSGGTPVEPRRAATVLILRDLPYTAGAPGGVEVYMLRRAASMVFAGGMYAFPGGRVDPSDIDVLSAAVREVREETGLRLTELHAWSRWVTPEFEPRRYDTWFYVARLPEGAQPLDISGEADWAGWLPPKRALADHNDQMLPPTAVTLTELSGFNSVDSVLTVAEDRDLTPITPRAVIDNGTVRLALPGDPEF</sequence>
<dbReference type="RefSeq" id="WP_013015406.1">
    <property type="nucleotide sequence ID" value="NC_013947.1"/>
</dbReference>
<evidence type="ECO:0000256" key="6">
    <source>
        <dbReference type="ARBA" id="ARBA00023211"/>
    </source>
</evidence>
<dbReference type="GO" id="GO:0016818">
    <property type="term" value="F:hydrolase activity, acting on acid anhydrides, in phosphorus-containing anhydrides"/>
    <property type="evidence" value="ECO:0007669"/>
    <property type="project" value="InterPro"/>
</dbReference>
<keyword evidence="9" id="KW-1185">Reference proteome</keyword>
<dbReference type="PROSITE" id="PS51462">
    <property type="entry name" value="NUDIX"/>
    <property type="match status" value="1"/>
</dbReference>
<dbReference type="STRING" id="446470.Snas_0114"/>
<evidence type="ECO:0000259" key="7">
    <source>
        <dbReference type="PROSITE" id="PS51462"/>
    </source>
</evidence>
<gene>
    <name evidence="8" type="ordered locus">Snas_0114</name>
</gene>
<accession>D3Q1I7</accession>
<dbReference type="Gene3D" id="3.90.79.10">
    <property type="entry name" value="Nucleoside Triphosphate Pyrophosphohydrolase"/>
    <property type="match status" value="2"/>
</dbReference>
<dbReference type="EMBL" id="CP001778">
    <property type="protein sequence ID" value="ADD39835.1"/>
    <property type="molecule type" value="Genomic_DNA"/>
</dbReference>
<evidence type="ECO:0000256" key="2">
    <source>
        <dbReference type="ARBA" id="ARBA00001946"/>
    </source>
</evidence>
<evidence type="ECO:0000313" key="9">
    <source>
        <dbReference type="Proteomes" id="UP000000844"/>
    </source>
</evidence>
<name>D3Q1I7_STANL</name>
<keyword evidence="6" id="KW-0464">Manganese</keyword>
<dbReference type="SUPFAM" id="SSF55811">
    <property type="entry name" value="Nudix"/>
    <property type="match status" value="1"/>
</dbReference>
<comment type="cofactor">
    <cofactor evidence="2">
        <name>Mg(2+)</name>
        <dbReference type="ChEBI" id="CHEBI:18420"/>
    </cofactor>
</comment>
<dbReference type="PANTHER" id="PTHR12318">
    <property type="entry name" value="TESTOSTERONE-REGULATED PROTEIN RP2"/>
    <property type="match status" value="1"/>
</dbReference>
<dbReference type="Proteomes" id="UP000000844">
    <property type="component" value="Chromosome"/>
</dbReference>
<evidence type="ECO:0000256" key="5">
    <source>
        <dbReference type="ARBA" id="ARBA00022842"/>
    </source>
</evidence>
<evidence type="ECO:0000256" key="4">
    <source>
        <dbReference type="ARBA" id="ARBA00022801"/>
    </source>
</evidence>
<comment type="cofactor">
    <cofactor evidence="1">
        <name>Mn(2+)</name>
        <dbReference type="ChEBI" id="CHEBI:29035"/>
    </cofactor>
</comment>
<dbReference type="InterPro" id="IPR015797">
    <property type="entry name" value="NUDIX_hydrolase-like_dom_sf"/>
</dbReference>
<protein>
    <submittedName>
        <fullName evidence="8">NUDIX hydrolase</fullName>
    </submittedName>
</protein>
<dbReference type="InterPro" id="IPR039121">
    <property type="entry name" value="NUDT19"/>
</dbReference>
<proteinExistence type="predicted"/>
<keyword evidence="3" id="KW-0479">Metal-binding</keyword>
<dbReference type="KEGG" id="sna:Snas_0114"/>
<dbReference type="HOGENOM" id="CLU_059078_0_0_11"/>
<dbReference type="GO" id="GO:0046872">
    <property type="term" value="F:metal ion binding"/>
    <property type="evidence" value="ECO:0007669"/>
    <property type="project" value="UniProtKB-KW"/>
</dbReference>
<dbReference type="PANTHER" id="PTHR12318:SF0">
    <property type="entry name" value="ACYL-COENZYME A DIPHOSPHATASE NUDT19"/>
    <property type="match status" value="1"/>
</dbReference>
<evidence type="ECO:0000313" key="8">
    <source>
        <dbReference type="EMBL" id="ADD39835.1"/>
    </source>
</evidence>
<evidence type="ECO:0000256" key="3">
    <source>
        <dbReference type="ARBA" id="ARBA00022723"/>
    </source>
</evidence>